<reference evidence="3" key="1">
    <citation type="journal article" date="2013" name="Environ. Microbiol.">
        <title>Microbiota from the distal guts of lean and obese adolescents exhibit partial functional redundancy besides clear differences in community structure.</title>
        <authorList>
            <person name="Ferrer M."/>
            <person name="Ruiz A."/>
            <person name="Lanza F."/>
            <person name="Haange S.B."/>
            <person name="Oberbach A."/>
            <person name="Till H."/>
            <person name="Bargiela R."/>
            <person name="Campoy C."/>
            <person name="Segura M.T."/>
            <person name="Richter M."/>
            <person name="von Bergen M."/>
            <person name="Seifert J."/>
            <person name="Suarez A."/>
        </authorList>
    </citation>
    <scope>NUCLEOTIDE SEQUENCE</scope>
</reference>
<sequence>GGNNISALADEIYNIFGLHVDGYLSVRLEALTQIIDTFGGIRVYVPQDMDYGGSHLSQGYQTMDGAAAEFFLRTRHIYADSDLGRLRMQRYFYAALFARMRSMTVWDIAKLLPVITSQMETDLSATELVSVAVSMLKISSSNIMFCQAPVYMGQAISYNGNSTVVVARQETADLLNKYFRENTGPVDASQLNIAGDDGLFDLSGLTASDPSVQFMGTLNEEISDAQQTNNIDGSATTDVYDTATPAPDDSTTGTAPMVTAPRQNDRSCNKGELNGKQRTCHPSGPRAGREKRL</sequence>
<feature type="compositionally biased region" description="Low complexity" evidence="1">
    <location>
        <begin position="241"/>
        <end position="256"/>
    </location>
</feature>
<gene>
    <name evidence="3" type="ORF">LEA_01954</name>
</gene>
<feature type="region of interest" description="Disordered" evidence="1">
    <location>
        <begin position="226"/>
        <end position="293"/>
    </location>
</feature>
<dbReference type="InterPro" id="IPR004474">
    <property type="entry name" value="LytR_CpsA_psr"/>
</dbReference>
<name>K1UIN8_9ZZZZ</name>
<proteinExistence type="predicted"/>
<dbReference type="EMBL" id="AJWY01001355">
    <property type="protein sequence ID" value="EKC79899.1"/>
    <property type="molecule type" value="Genomic_DNA"/>
</dbReference>
<feature type="domain" description="Cell envelope-related transcriptional attenuator" evidence="2">
    <location>
        <begin position="6"/>
        <end position="101"/>
    </location>
</feature>
<dbReference type="PANTHER" id="PTHR33392">
    <property type="entry name" value="POLYISOPRENYL-TEICHOIC ACID--PEPTIDOGLYCAN TEICHOIC ACID TRANSFERASE TAGU"/>
    <property type="match status" value="1"/>
</dbReference>
<organism evidence="3">
    <name type="scientific">human gut metagenome</name>
    <dbReference type="NCBI Taxonomy" id="408170"/>
    <lineage>
        <taxon>unclassified sequences</taxon>
        <taxon>metagenomes</taxon>
        <taxon>organismal metagenomes</taxon>
    </lineage>
</organism>
<dbReference type="PANTHER" id="PTHR33392:SF6">
    <property type="entry name" value="POLYISOPRENYL-TEICHOIC ACID--PEPTIDOGLYCAN TEICHOIC ACID TRANSFERASE TAGU"/>
    <property type="match status" value="1"/>
</dbReference>
<dbReference type="Gene3D" id="3.40.630.190">
    <property type="entry name" value="LCP protein"/>
    <property type="match status" value="1"/>
</dbReference>
<protein>
    <submittedName>
        <fullName evidence="3">Transcriptional regulator</fullName>
    </submittedName>
</protein>
<comment type="caution">
    <text evidence="3">The sequence shown here is derived from an EMBL/GenBank/DDBJ whole genome shotgun (WGS) entry which is preliminary data.</text>
</comment>
<feature type="non-terminal residue" evidence="3">
    <location>
        <position position="1"/>
    </location>
</feature>
<dbReference type="AlphaFoldDB" id="K1UIN8"/>
<dbReference type="Pfam" id="PF03816">
    <property type="entry name" value="LytR_cpsA_psr"/>
    <property type="match status" value="1"/>
</dbReference>
<dbReference type="NCBIfam" id="TIGR00350">
    <property type="entry name" value="lytR_cpsA_psr"/>
    <property type="match status" value="1"/>
</dbReference>
<feature type="compositionally biased region" description="Basic and acidic residues" evidence="1">
    <location>
        <begin position="263"/>
        <end position="275"/>
    </location>
</feature>
<evidence type="ECO:0000256" key="1">
    <source>
        <dbReference type="SAM" id="MobiDB-lite"/>
    </source>
</evidence>
<evidence type="ECO:0000259" key="2">
    <source>
        <dbReference type="Pfam" id="PF03816"/>
    </source>
</evidence>
<feature type="compositionally biased region" description="Polar residues" evidence="1">
    <location>
        <begin position="226"/>
        <end position="239"/>
    </location>
</feature>
<accession>K1UIN8</accession>
<evidence type="ECO:0000313" key="3">
    <source>
        <dbReference type="EMBL" id="EKC79899.1"/>
    </source>
</evidence>
<dbReference type="InterPro" id="IPR050922">
    <property type="entry name" value="LytR/CpsA/Psr_CW_biosynth"/>
</dbReference>